<feature type="region of interest" description="Disordered" evidence="1">
    <location>
        <begin position="283"/>
        <end position="304"/>
    </location>
</feature>
<evidence type="ECO:0000256" key="1">
    <source>
        <dbReference type="SAM" id="MobiDB-lite"/>
    </source>
</evidence>
<dbReference type="SUPFAM" id="SSF53167">
    <property type="entry name" value="Purine and uridine phosphorylases"/>
    <property type="match status" value="1"/>
</dbReference>
<dbReference type="RefSeq" id="WP_380559997.1">
    <property type="nucleotide sequence ID" value="NZ_JBHEZY010000030.1"/>
</dbReference>
<dbReference type="InterPro" id="IPR011990">
    <property type="entry name" value="TPR-like_helical_dom_sf"/>
</dbReference>
<dbReference type="InterPro" id="IPR000845">
    <property type="entry name" value="Nucleoside_phosphorylase_d"/>
</dbReference>
<feature type="domain" description="Nucleoside phosphorylase" evidence="2">
    <location>
        <begin position="8"/>
        <end position="233"/>
    </location>
</feature>
<dbReference type="Gene3D" id="1.25.40.10">
    <property type="entry name" value="Tetratricopeptide repeat domain"/>
    <property type="match status" value="2"/>
</dbReference>
<protein>
    <submittedName>
        <fullName evidence="3">FxSxx-COOH system tetratricopeptide repeat protein</fullName>
    </submittedName>
</protein>
<dbReference type="PANTHER" id="PTHR46082">
    <property type="entry name" value="ATP/GTP-BINDING PROTEIN-RELATED"/>
    <property type="match status" value="1"/>
</dbReference>
<dbReference type="PANTHER" id="PTHR46082:SF6">
    <property type="entry name" value="AAA+ ATPASE DOMAIN-CONTAINING PROTEIN-RELATED"/>
    <property type="match status" value="1"/>
</dbReference>
<evidence type="ECO:0000259" key="2">
    <source>
        <dbReference type="Pfam" id="PF01048"/>
    </source>
</evidence>
<dbReference type="InterPro" id="IPR035994">
    <property type="entry name" value="Nucleoside_phosphorylase_sf"/>
</dbReference>
<dbReference type="Proteomes" id="UP001592530">
    <property type="component" value="Unassembled WGS sequence"/>
</dbReference>
<gene>
    <name evidence="3" type="primary">fxsT</name>
    <name evidence="3" type="ORF">ACEZDB_37650</name>
</gene>
<dbReference type="Gene3D" id="3.40.50.300">
    <property type="entry name" value="P-loop containing nucleotide triphosphate hydrolases"/>
    <property type="match status" value="1"/>
</dbReference>
<dbReference type="SUPFAM" id="SSF48452">
    <property type="entry name" value="TPR-like"/>
    <property type="match status" value="2"/>
</dbReference>
<sequence length="1200" mass="128821">MLTTSRAAYEAIREHLVAVHMRQHSKGSLFEVGTLQGSPWRIAIGSLPEGGAGAAVMTERATELFTPDALLSLGVARSLRDGLLPGDVVVATRLYSHQGGAEEEGAFLARPKVWEASHRLDQLARHVDRVDRWADPLPAVHFESVATGEVESDSLDSAVVLRLRSHYEDTAALDIEGAGMAQAGHLNDALPVLAVRGIVGPLDASARAVVESDGRRQESTAARNAALFALALVRRLPAPDPGPDGGEGSARSGHDVLVSCRPDEVERMSRLVSALESAGLSVRVLGDGDPGADGDPGSPGRGERIRQHLPRSRALVILYSSGYQSDPACARDLMSTLAAIGPEDLRRLVVINPEPSARHVQPGTLRTGLFATADQLLRTEKLANDIVAHLRRLPGGFSLTPSSFDTRWIPHRRLGSAGFVGRVEELWKIHSSIRHDPAEPAIQVCGLGGVGKTLLAEEYALRFAAAYPGGVFWFDAYGSRPGDAPDAEETLGQHLSQVRSAAEYLRIDTKGMTDARISAELEEYFSAHPDPFLWVVDDLPGGLDERTVGRLLAPHQNGRSLVTTRFLGYGFGPVVDTDVLSEEDGYRLLTSRRSPRTEAEEQDARELVRDLGMHALALDLAGVCITDMDSLASFADLRAALRSEPIADFDDYIQKLSGRMPGGHARSIAATLVRSVRHLDAEGIDVLNTAAVLAAGAIRADLFADILRLADDSSEAAARMAAATGIRQAQNRSLARVAVSEPSDPNLRWLVHTLVRRTVVHHDVQGEDRRRLLRTAAVVALHQHLAAADDARAHPGFAGLVSHARSLTTQPESLAEAALLGLVSRYDYVIGDYRAALDGYRRQWRALNGLAGAESVPALEAAGNVAVLLEKTGDHRGAAKLDRFVLDGRIRTLGENHPQTLITANNLALDLREAGLLNEACEAQQRVVSLHRNALGDDHPQTISALANLAIILCDLGAYEQALEVQRRVYSANAEALGADHTHTLLAGANLSSTLRLLDHLVEALEIGEEVLRGYRDVLGDDHPATLDAGQALASTLGRLGRDHEALALQQAVWEKRRALLGEAHTDTLRTANNLSLTLRRLGRLEEAKALQLRVAAGFNGAYGTEHPRSLVALGNLAFTLRELGQVEQAAELERRVLKGRTSALGAGHPDSVSAARNLSATLRQLGRTAEAELVESTLPAALDAPPETGAGPEGEEGEW</sequence>
<dbReference type="InterPro" id="IPR027417">
    <property type="entry name" value="P-loop_NTPase"/>
</dbReference>
<evidence type="ECO:0000313" key="4">
    <source>
        <dbReference type="Proteomes" id="UP001592530"/>
    </source>
</evidence>
<organism evidence="3 4">
    <name type="scientific">Streptacidiphilus alkalitolerans</name>
    <dbReference type="NCBI Taxonomy" id="3342712"/>
    <lineage>
        <taxon>Bacteria</taxon>
        <taxon>Bacillati</taxon>
        <taxon>Actinomycetota</taxon>
        <taxon>Actinomycetes</taxon>
        <taxon>Kitasatosporales</taxon>
        <taxon>Streptomycetaceae</taxon>
        <taxon>Streptacidiphilus</taxon>
    </lineage>
</organism>
<evidence type="ECO:0000313" key="3">
    <source>
        <dbReference type="EMBL" id="MFC1436375.1"/>
    </source>
</evidence>
<dbReference type="Pfam" id="PF01048">
    <property type="entry name" value="PNP_UDP_1"/>
    <property type="match status" value="1"/>
</dbReference>
<reference evidence="3 4" key="1">
    <citation type="submission" date="2024-09" db="EMBL/GenBank/DDBJ databases">
        <authorList>
            <person name="Lee S.D."/>
        </authorList>
    </citation>
    <scope>NUCLEOTIDE SEQUENCE [LARGE SCALE GENOMIC DNA]</scope>
    <source>
        <strain evidence="3 4">N1-3</strain>
    </source>
</reference>
<accession>A0ABV6XDM7</accession>
<dbReference type="Gene3D" id="3.40.50.1580">
    <property type="entry name" value="Nucleoside phosphorylase domain"/>
    <property type="match status" value="1"/>
</dbReference>
<proteinExistence type="predicted"/>
<feature type="region of interest" description="Disordered" evidence="1">
    <location>
        <begin position="1177"/>
        <end position="1200"/>
    </location>
</feature>
<comment type="caution">
    <text evidence="3">The sequence shown here is derived from an EMBL/GenBank/DDBJ whole genome shotgun (WGS) entry which is preliminary data.</text>
</comment>
<name>A0ABV6XDM7_9ACTN</name>
<dbReference type="SUPFAM" id="SSF52540">
    <property type="entry name" value="P-loop containing nucleoside triphosphate hydrolases"/>
    <property type="match status" value="1"/>
</dbReference>
<dbReference type="InterPro" id="IPR053137">
    <property type="entry name" value="NLR-like"/>
</dbReference>
<dbReference type="NCBIfam" id="NF040586">
    <property type="entry name" value="FxSxx_TPR"/>
    <property type="match status" value="1"/>
</dbReference>
<dbReference type="Pfam" id="PF13374">
    <property type="entry name" value="TPR_10"/>
    <property type="match status" value="2"/>
</dbReference>
<dbReference type="EMBL" id="JBHEZY010000030">
    <property type="protein sequence ID" value="MFC1436375.1"/>
    <property type="molecule type" value="Genomic_DNA"/>
</dbReference>
<dbReference type="Pfam" id="PF13424">
    <property type="entry name" value="TPR_12"/>
    <property type="match status" value="2"/>
</dbReference>